<feature type="binding site" evidence="3">
    <location>
        <position position="73"/>
    </location>
    <ligand>
        <name>Mg(2+)</name>
        <dbReference type="ChEBI" id="CHEBI:18420"/>
        <label>1</label>
    </ligand>
</feature>
<dbReference type="InterPro" id="IPR005002">
    <property type="entry name" value="PMM"/>
</dbReference>
<dbReference type="GO" id="GO:0006487">
    <property type="term" value="P:protein N-linked glycosylation"/>
    <property type="evidence" value="ECO:0007669"/>
    <property type="project" value="TreeGrafter"/>
</dbReference>
<name>A0AAD4XKR5_9MAGN</name>
<dbReference type="GO" id="GO:0004615">
    <property type="term" value="F:phosphomannomutase activity"/>
    <property type="evidence" value="ECO:0007669"/>
    <property type="project" value="InterPro"/>
</dbReference>
<keyword evidence="3" id="KW-0460">Magnesium</keyword>
<accession>A0AAD4XKR5</accession>
<feature type="active site" description="Proton donor/acceptor" evidence="1">
    <location>
        <position position="73"/>
    </location>
</feature>
<feature type="binding site" evidence="3">
    <location>
        <position position="71"/>
    </location>
    <ligand>
        <name>Mg(2+)</name>
        <dbReference type="ChEBI" id="CHEBI:18420"/>
        <label>1</label>
    </ligand>
</feature>
<evidence type="ECO:0000313" key="5">
    <source>
        <dbReference type="Proteomes" id="UP001202328"/>
    </source>
</evidence>
<feature type="binding site" evidence="2">
    <location>
        <position position="80"/>
    </location>
    <ligand>
        <name>alpha-D-mannose 1-phosphate</name>
        <dbReference type="ChEBI" id="CHEBI:58409"/>
    </ligand>
</feature>
<sequence length="117" mass="13079">MKQSQNTSQQNMSCSSSVKLKHSLELDIAFEPVGDYFNRCSTRAGELIRSLEKETVFAMVVGRPGLIALFDVDGTLTAPRKEATPKMLEFMRNQRKEITVGVVGESDLVRLQNNLET</sequence>
<dbReference type="InterPro" id="IPR036412">
    <property type="entry name" value="HAD-like_sf"/>
</dbReference>
<dbReference type="PANTHER" id="PTHR10466">
    <property type="entry name" value="PHOSPHOMANNOMUTASE"/>
    <property type="match status" value="1"/>
</dbReference>
<dbReference type="EMBL" id="JAJJMB010008919">
    <property type="protein sequence ID" value="KAI3919300.1"/>
    <property type="molecule type" value="Genomic_DNA"/>
</dbReference>
<comment type="cofactor">
    <cofactor evidence="3">
        <name>Mg(2+)</name>
        <dbReference type="ChEBI" id="CHEBI:18420"/>
    </cofactor>
</comment>
<dbReference type="GO" id="GO:0046872">
    <property type="term" value="F:metal ion binding"/>
    <property type="evidence" value="ECO:0007669"/>
    <property type="project" value="UniProtKB-KW"/>
</dbReference>
<proteinExistence type="predicted"/>
<gene>
    <name evidence="4" type="ORF">MKW98_030436</name>
</gene>
<dbReference type="SUPFAM" id="SSF56784">
    <property type="entry name" value="HAD-like"/>
    <property type="match status" value="1"/>
</dbReference>
<dbReference type="Proteomes" id="UP001202328">
    <property type="component" value="Unassembled WGS sequence"/>
</dbReference>
<comment type="caution">
    <text evidence="4">The sequence shown here is derived from an EMBL/GenBank/DDBJ whole genome shotgun (WGS) entry which is preliminary data.</text>
</comment>
<keyword evidence="3" id="KW-0479">Metal-binding</keyword>
<dbReference type="GO" id="GO:0005829">
    <property type="term" value="C:cytosol"/>
    <property type="evidence" value="ECO:0007669"/>
    <property type="project" value="TreeGrafter"/>
</dbReference>
<dbReference type="InterPro" id="IPR023214">
    <property type="entry name" value="HAD_sf"/>
</dbReference>
<evidence type="ECO:0000313" key="4">
    <source>
        <dbReference type="EMBL" id="KAI3919300.1"/>
    </source>
</evidence>
<dbReference type="GO" id="GO:0006013">
    <property type="term" value="P:mannose metabolic process"/>
    <property type="evidence" value="ECO:0007669"/>
    <property type="project" value="TreeGrafter"/>
</dbReference>
<keyword evidence="5" id="KW-1185">Reference proteome</keyword>
<feature type="active site" description="Nucleophile" evidence="1">
    <location>
        <position position="71"/>
    </location>
</feature>
<dbReference type="PANTHER" id="PTHR10466:SF0">
    <property type="entry name" value="PHOSPHOMANNOMUTASE"/>
    <property type="match status" value="1"/>
</dbReference>
<evidence type="ECO:0000256" key="3">
    <source>
        <dbReference type="PIRSR" id="PIRSR605002-3"/>
    </source>
</evidence>
<reference evidence="4" key="1">
    <citation type="submission" date="2022-04" db="EMBL/GenBank/DDBJ databases">
        <title>A functionally conserved STORR gene fusion in Papaver species that diverged 16.8 million years ago.</title>
        <authorList>
            <person name="Catania T."/>
        </authorList>
    </citation>
    <scope>NUCLEOTIDE SEQUENCE</scope>
    <source>
        <strain evidence="4">S-188037</strain>
    </source>
</reference>
<evidence type="ECO:0000256" key="1">
    <source>
        <dbReference type="PIRSR" id="PIRSR605002-1"/>
    </source>
</evidence>
<organism evidence="4 5">
    <name type="scientific">Papaver atlanticum</name>
    <dbReference type="NCBI Taxonomy" id="357466"/>
    <lineage>
        <taxon>Eukaryota</taxon>
        <taxon>Viridiplantae</taxon>
        <taxon>Streptophyta</taxon>
        <taxon>Embryophyta</taxon>
        <taxon>Tracheophyta</taxon>
        <taxon>Spermatophyta</taxon>
        <taxon>Magnoliopsida</taxon>
        <taxon>Ranunculales</taxon>
        <taxon>Papaveraceae</taxon>
        <taxon>Papaveroideae</taxon>
        <taxon>Papaver</taxon>
    </lineage>
</organism>
<evidence type="ECO:0008006" key="6">
    <source>
        <dbReference type="Google" id="ProtNLM"/>
    </source>
</evidence>
<dbReference type="Gene3D" id="3.40.50.1000">
    <property type="entry name" value="HAD superfamily/HAD-like"/>
    <property type="match status" value="1"/>
</dbReference>
<dbReference type="AlphaFoldDB" id="A0AAD4XKR5"/>
<dbReference type="GO" id="GO:0009298">
    <property type="term" value="P:GDP-mannose biosynthetic process"/>
    <property type="evidence" value="ECO:0007669"/>
    <property type="project" value="InterPro"/>
</dbReference>
<protein>
    <recommendedName>
        <fullName evidence="6">Phosphomannomutase</fullName>
    </recommendedName>
</protein>
<evidence type="ECO:0000256" key="2">
    <source>
        <dbReference type="PIRSR" id="PIRSR605002-2"/>
    </source>
</evidence>